<reference evidence="1" key="2">
    <citation type="submission" date="2021-02" db="EMBL/GenBank/DDBJ databases">
        <authorList>
            <person name="Kimball J.A."/>
            <person name="Haas M.W."/>
            <person name="Macchietto M."/>
            <person name="Kono T."/>
            <person name="Duquette J."/>
            <person name="Shao M."/>
        </authorList>
    </citation>
    <scope>NUCLEOTIDE SEQUENCE</scope>
    <source>
        <tissue evidence="1">Fresh leaf tissue</tissue>
    </source>
</reference>
<name>A0A8J5WXC3_ZIZPA</name>
<keyword evidence="2" id="KW-1185">Reference proteome</keyword>
<dbReference type="Proteomes" id="UP000729402">
    <property type="component" value="Unassembled WGS sequence"/>
</dbReference>
<dbReference type="EMBL" id="JAAALK010000079">
    <property type="protein sequence ID" value="KAG8097194.1"/>
    <property type="molecule type" value="Genomic_DNA"/>
</dbReference>
<organism evidence="1 2">
    <name type="scientific">Zizania palustris</name>
    <name type="common">Northern wild rice</name>
    <dbReference type="NCBI Taxonomy" id="103762"/>
    <lineage>
        <taxon>Eukaryota</taxon>
        <taxon>Viridiplantae</taxon>
        <taxon>Streptophyta</taxon>
        <taxon>Embryophyta</taxon>
        <taxon>Tracheophyta</taxon>
        <taxon>Spermatophyta</taxon>
        <taxon>Magnoliopsida</taxon>
        <taxon>Liliopsida</taxon>
        <taxon>Poales</taxon>
        <taxon>Poaceae</taxon>
        <taxon>BOP clade</taxon>
        <taxon>Oryzoideae</taxon>
        <taxon>Oryzeae</taxon>
        <taxon>Zizaniinae</taxon>
        <taxon>Zizania</taxon>
    </lineage>
</organism>
<accession>A0A8J5WXC3</accession>
<evidence type="ECO:0000313" key="2">
    <source>
        <dbReference type="Proteomes" id="UP000729402"/>
    </source>
</evidence>
<comment type="caution">
    <text evidence="1">The sequence shown here is derived from an EMBL/GenBank/DDBJ whole genome shotgun (WGS) entry which is preliminary data.</text>
</comment>
<evidence type="ECO:0000313" key="1">
    <source>
        <dbReference type="EMBL" id="KAG8097194.1"/>
    </source>
</evidence>
<proteinExistence type="predicted"/>
<dbReference type="AlphaFoldDB" id="A0A8J5WXC3"/>
<protein>
    <submittedName>
        <fullName evidence="1">Uncharacterized protein</fullName>
    </submittedName>
</protein>
<reference evidence="1" key="1">
    <citation type="journal article" date="2021" name="bioRxiv">
        <title>Whole Genome Assembly and Annotation of Northern Wild Rice, Zizania palustris L., Supports a Whole Genome Duplication in the Zizania Genus.</title>
        <authorList>
            <person name="Haas M."/>
            <person name="Kono T."/>
            <person name="Macchietto M."/>
            <person name="Millas R."/>
            <person name="McGilp L."/>
            <person name="Shao M."/>
            <person name="Duquette J."/>
            <person name="Hirsch C.N."/>
            <person name="Kimball J."/>
        </authorList>
    </citation>
    <scope>NUCLEOTIDE SEQUENCE</scope>
    <source>
        <tissue evidence="1">Fresh leaf tissue</tissue>
    </source>
</reference>
<sequence>MVTIDDYYYKQGLEAAIAPAPSFRQHAGGLDMSRRASLHLHVVIEYRLLTRVKRHFHMVMDDKEGYQVFVALLHAAYVGGGGGRLPPHPSIQGGHTLAQACRKAITGSLECEKSLMWRRRIRYVHAAQCSPIALRAALEDQEATGAHAGPNICTRGH</sequence>
<gene>
    <name evidence="1" type="ORF">GUJ93_ZPchr0013g35152</name>
</gene>